<evidence type="ECO:0000256" key="1">
    <source>
        <dbReference type="ARBA" id="ARBA00022729"/>
    </source>
</evidence>
<dbReference type="AlphaFoldDB" id="A0A815J578"/>
<evidence type="ECO:0000313" key="4">
    <source>
        <dbReference type="EMBL" id="CAF1375829.1"/>
    </source>
</evidence>
<gene>
    <name evidence="4" type="ORF">ZHD862_LOCUS31850</name>
</gene>
<evidence type="ECO:0000256" key="2">
    <source>
        <dbReference type="ARBA" id="ARBA00023157"/>
    </source>
</evidence>
<dbReference type="Pfam" id="PF13385">
    <property type="entry name" value="Laminin_G_3"/>
    <property type="match status" value="1"/>
</dbReference>
<organism evidence="4 5">
    <name type="scientific">Rotaria sordida</name>
    <dbReference type="NCBI Taxonomy" id="392033"/>
    <lineage>
        <taxon>Eukaryota</taxon>
        <taxon>Metazoa</taxon>
        <taxon>Spiralia</taxon>
        <taxon>Gnathifera</taxon>
        <taxon>Rotifera</taxon>
        <taxon>Eurotatoria</taxon>
        <taxon>Bdelloidea</taxon>
        <taxon>Philodinida</taxon>
        <taxon>Philodinidae</taxon>
        <taxon>Rotaria</taxon>
    </lineage>
</organism>
<comment type="caution">
    <text evidence="4">The sequence shown here is derived from an EMBL/GenBank/DDBJ whole genome shotgun (WGS) entry which is preliminary data.</text>
</comment>
<accession>A0A815J578</accession>
<dbReference type="InterPro" id="IPR013320">
    <property type="entry name" value="ConA-like_dom_sf"/>
</dbReference>
<reference evidence="4" key="1">
    <citation type="submission" date="2021-02" db="EMBL/GenBank/DDBJ databases">
        <authorList>
            <person name="Nowell W R."/>
        </authorList>
    </citation>
    <scope>NUCLEOTIDE SEQUENCE</scope>
</reference>
<sequence>TTTTRLYCAQSCLNQSWVDSSGDFVQWPFDGSYIDIMINHNGTPSSNQPAFVTGYFGQVCSFNASVKQAIYTSFIPLNNVSFTIEAWIKPTGYPNSTDHSIVGLCPSQTTRRCLHINTRNTKLYFGFFSDDLQGATTISLNQWIHTAFVFDATTKQQTIYLKGVQDGQASASSALLTSSSNLTIGMNEQGYIDHLSINRRAKSSCEILEIATLAAHFEFDSASSYTDSGPNAVATTSSTTSITSGYKNEAISFSGSSTSYFQAWGFTSLGVSNQAFSITFWIKPQTLSGTLVHLSSSPSGNGSTCFSLLGFASNGAIIAQVLTNNGTIG</sequence>
<evidence type="ECO:0000259" key="3">
    <source>
        <dbReference type="SMART" id="SM00560"/>
    </source>
</evidence>
<dbReference type="SMART" id="SM00560">
    <property type="entry name" value="LamGL"/>
    <property type="match status" value="1"/>
</dbReference>
<dbReference type="InterPro" id="IPR006558">
    <property type="entry name" value="LamG-like"/>
</dbReference>
<proteinExistence type="predicted"/>
<keyword evidence="1" id="KW-0732">Signal</keyword>
<dbReference type="Proteomes" id="UP000663864">
    <property type="component" value="Unassembled WGS sequence"/>
</dbReference>
<dbReference type="SUPFAM" id="SSF49899">
    <property type="entry name" value="Concanavalin A-like lectins/glucanases"/>
    <property type="match status" value="2"/>
</dbReference>
<dbReference type="Gene3D" id="2.60.120.200">
    <property type="match status" value="2"/>
</dbReference>
<dbReference type="EMBL" id="CAJNOT010003293">
    <property type="protein sequence ID" value="CAF1375829.1"/>
    <property type="molecule type" value="Genomic_DNA"/>
</dbReference>
<evidence type="ECO:0000313" key="5">
    <source>
        <dbReference type="Proteomes" id="UP000663864"/>
    </source>
</evidence>
<protein>
    <recommendedName>
        <fullName evidence="3">LamG-like jellyroll fold domain-containing protein</fullName>
    </recommendedName>
</protein>
<name>A0A815J578_9BILA</name>
<feature type="domain" description="LamG-like jellyroll fold" evidence="3">
    <location>
        <begin position="80"/>
        <end position="205"/>
    </location>
</feature>
<keyword evidence="2" id="KW-1015">Disulfide bond</keyword>
<feature type="non-terminal residue" evidence="4">
    <location>
        <position position="329"/>
    </location>
</feature>